<feature type="domain" description="KOW" evidence="5">
    <location>
        <begin position="4"/>
        <end position="31"/>
    </location>
</feature>
<dbReference type="InterPro" id="IPR008991">
    <property type="entry name" value="Translation_prot_SH3-like_sf"/>
</dbReference>
<dbReference type="InterPro" id="IPR001141">
    <property type="entry name" value="Ribosomal_eL27"/>
</dbReference>
<sequence>MGKFMKAGKVVLVLGGRYAGRKAIIVKNYDDGTQDRPYGHALVAGIDKYPLRVTKPMGKKKVTKRSKIKPFIKVINYNHLMPTRYSVDVALNKNKVNKDILKDGSKRRRARTEIKAKLEERYKSGKNKWFFQKLRF</sequence>
<accession>A0ABM4CCL1</accession>
<dbReference type="SMART" id="SM00739">
    <property type="entry name" value="KOW"/>
    <property type="match status" value="1"/>
</dbReference>
<dbReference type="SUPFAM" id="SSF50104">
    <property type="entry name" value="Translation proteins SH3-like domain"/>
    <property type="match status" value="1"/>
</dbReference>
<keyword evidence="3 4" id="KW-0687">Ribonucleoprotein</keyword>
<dbReference type="PANTHER" id="PTHR10497">
    <property type="entry name" value="60S RIBOSOMAL PROTEIN L27"/>
    <property type="match status" value="1"/>
</dbReference>
<evidence type="ECO:0000313" key="6">
    <source>
        <dbReference type="Proteomes" id="UP001652625"/>
    </source>
</evidence>
<dbReference type="Proteomes" id="UP001652625">
    <property type="component" value="Chromosome 08"/>
</dbReference>
<dbReference type="Pfam" id="PF00467">
    <property type="entry name" value="KOW"/>
    <property type="match status" value="1"/>
</dbReference>
<reference evidence="7 8" key="1">
    <citation type="submission" date="2025-05" db="UniProtKB">
        <authorList>
            <consortium name="RefSeq"/>
        </authorList>
    </citation>
    <scope>IDENTIFICATION</scope>
</reference>
<evidence type="ECO:0000313" key="7">
    <source>
        <dbReference type="RefSeq" id="XP_065659414.1"/>
    </source>
</evidence>
<keyword evidence="6" id="KW-1185">Reference proteome</keyword>
<dbReference type="InterPro" id="IPR005824">
    <property type="entry name" value="KOW"/>
</dbReference>
<dbReference type="InterPro" id="IPR038655">
    <property type="entry name" value="Ribosomal_eL27_sf"/>
</dbReference>
<dbReference type="Pfam" id="PF01777">
    <property type="entry name" value="Ribosomal_L27e"/>
    <property type="match status" value="1"/>
</dbReference>
<evidence type="ECO:0000256" key="2">
    <source>
        <dbReference type="ARBA" id="ARBA00022980"/>
    </source>
</evidence>
<dbReference type="PROSITE" id="PS01107">
    <property type="entry name" value="RIBOSOMAL_L27E"/>
    <property type="match status" value="1"/>
</dbReference>
<name>A0ABM4CCL1_HYDVU</name>
<evidence type="ECO:0000256" key="4">
    <source>
        <dbReference type="RuleBase" id="RU000575"/>
    </source>
</evidence>
<evidence type="ECO:0000259" key="5">
    <source>
        <dbReference type="SMART" id="SM00739"/>
    </source>
</evidence>
<dbReference type="RefSeq" id="XP_065659415.1">
    <property type="nucleotide sequence ID" value="XM_065803343.1"/>
</dbReference>
<dbReference type="GeneID" id="101240604"/>
<dbReference type="Gene3D" id="2.30.30.770">
    <property type="match status" value="1"/>
</dbReference>
<evidence type="ECO:0000313" key="9">
    <source>
        <dbReference type="RefSeq" id="XP_065659416.1"/>
    </source>
</evidence>
<evidence type="ECO:0000313" key="8">
    <source>
        <dbReference type="RefSeq" id="XP_065659415.1"/>
    </source>
</evidence>
<comment type="similarity">
    <text evidence="1 4">Belongs to the eukaryotic ribosomal protein eL27 family.</text>
</comment>
<gene>
    <name evidence="7 8 9" type="primary">LOC101240604</name>
</gene>
<evidence type="ECO:0000256" key="3">
    <source>
        <dbReference type="ARBA" id="ARBA00023274"/>
    </source>
</evidence>
<proteinExistence type="inferred from homology"/>
<protein>
    <recommendedName>
        <fullName evidence="4">60S ribosomal protein L27</fullName>
    </recommendedName>
</protein>
<dbReference type="RefSeq" id="XP_065659414.1">
    <property type="nucleotide sequence ID" value="XM_065803342.1"/>
</dbReference>
<dbReference type="CDD" id="cd06090">
    <property type="entry name" value="KOW_RPL27"/>
    <property type="match status" value="1"/>
</dbReference>
<dbReference type="InterPro" id="IPR018262">
    <property type="entry name" value="Ribosomal_eL27_CS"/>
</dbReference>
<evidence type="ECO:0000256" key="1">
    <source>
        <dbReference type="ARBA" id="ARBA00009124"/>
    </source>
</evidence>
<organism evidence="6 9">
    <name type="scientific">Hydra vulgaris</name>
    <name type="common">Hydra</name>
    <name type="synonym">Hydra attenuata</name>
    <dbReference type="NCBI Taxonomy" id="6087"/>
    <lineage>
        <taxon>Eukaryota</taxon>
        <taxon>Metazoa</taxon>
        <taxon>Cnidaria</taxon>
        <taxon>Hydrozoa</taxon>
        <taxon>Hydroidolina</taxon>
        <taxon>Anthoathecata</taxon>
        <taxon>Aplanulata</taxon>
        <taxon>Hydridae</taxon>
        <taxon>Hydra</taxon>
    </lineage>
</organism>
<keyword evidence="2 4" id="KW-0689">Ribosomal protein</keyword>
<dbReference type="RefSeq" id="XP_065659416.1">
    <property type="nucleotide sequence ID" value="XM_065803344.1"/>
</dbReference>
<dbReference type="InterPro" id="IPR041991">
    <property type="entry name" value="Ribosomal_eL27_KOW"/>
</dbReference>